<comment type="similarity">
    <text evidence="1">Belongs to the TPP enzyme family.</text>
</comment>
<dbReference type="InterPro" id="IPR029035">
    <property type="entry name" value="DHS-like_NAD/FAD-binding_dom"/>
</dbReference>
<dbReference type="GO" id="GO:0009097">
    <property type="term" value="P:isoleucine biosynthetic process"/>
    <property type="evidence" value="ECO:0007669"/>
    <property type="project" value="TreeGrafter"/>
</dbReference>
<name>A0A859R4D8_9HYPH</name>
<dbReference type="Pfam" id="PF02775">
    <property type="entry name" value="TPP_enzyme_C"/>
    <property type="match status" value="1"/>
</dbReference>
<dbReference type="InterPro" id="IPR029061">
    <property type="entry name" value="THDP-binding"/>
</dbReference>
<dbReference type="SUPFAM" id="SSF52467">
    <property type="entry name" value="DHS-like NAD/FAD-binding domain"/>
    <property type="match status" value="1"/>
</dbReference>
<keyword evidence="3" id="KW-0614">Plasmid</keyword>
<dbReference type="Pfam" id="PF02776">
    <property type="entry name" value="TPP_enzyme_N"/>
    <property type="match status" value="1"/>
</dbReference>
<dbReference type="RefSeq" id="WP_180942666.1">
    <property type="nucleotide sequence ID" value="NZ_CP041241.1"/>
</dbReference>
<dbReference type="GO" id="GO:0030976">
    <property type="term" value="F:thiamine pyrophosphate binding"/>
    <property type="evidence" value="ECO:0007669"/>
    <property type="project" value="InterPro"/>
</dbReference>
<dbReference type="Proteomes" id="UP000510721">
    <property type="component" value="Plasmid pEmeITTGR7c"/>
</dbReference>
<evidence type="ECO:0000313" key="4">
    <source>
        <dbReference type="Proteomes" id="UP000510721"/>
    </source>
</evidence>
<evidence type="ECO:0000256" key="1">
    <source>
        <dbReference type="ARBA" id="ARBA00007812"/>
    </source>
</evidence>
<dbReference type="PANTHER" id="PTHR18968:SF13">
    <property type="entry name" value="ACETOLACTATE SYNTHASE CATALYTIC SUBUNIT, MITOCHONDRIAL"/>
    <property type="match status" value="1"/>
</dbReference>
<keyword evidence="2" id="KW-0786">Thiamine pyrophosphate</keyword>
<dbReference type="InterPro" id="IPR012001">
    <property type="entry name" value="Thiamin_PyroP_enz_TPP-bd_dom"/>
</dbReference>
<dbReference type="CDD" id="cd07035">
    <property type="entry name" value="TPP_PYR_POX_like"/>
    <property type="match status" value="1"/>
</dbReference>
<gene>
    <name evidence="3" type="ORF">FKV68_31320</name>
</gene>
<dbReference type="InterPro" id="IPR045229">
    <property type="entry name" value="TPP_enz"/>
</dbReference>
<keyword evidence="4" id="KW-1185">Reference proteome</keyword>
<dbReference type="EMBL" id="CP041241">
    <property type="protein sequence ID" value="QLL65771.1"/>
    <property type="molecule type" value="Genomic_DNA"/>
</dbReference>
<dbReference type="InterPro" id="IPR011766">
    <property type="entry name" value="TPP_enzyme_TPP-bd"/>
</dbReference>
<proteinExistence type="inferred from homology"/>
<dbReference type="Gene3D" id="3.40.50.1220">
    <property type="entry name" value="TPP-binding domain"/>
    <property type="match status" value="1"/>
</dbReference>
<reference evidence="3 4" key="1">
    <citation type="submission" date="2019-06" db="EMBL/GenBank/DDBJ databases">
        <title>Complete genome sequence of Ensifer mexicanus ITTG R7 isolated from nodules of Acacia angustissima (Mill.) Kuntze.</title>
        <authorList>
            <person name="Rincon-Rosales R."/>
            <person name="Rogel M.A."/>
            <person name="Guerrero G."/>
            <person name="Rincon-Molina C.I."/>
            <person name="Lopez-Lopez A."/>
            <person name="Martinez-Romero E."/>
        </authorList>
    </citation>
    <scope>NUCLEOTIDE SEQUENCE [LARGE SCALE GENOMIC DNA]</scope>
    <source>
        <strain evidence="3 4">ITTG R7</strain>
        <plasmid evidence="4">pemeittgr7c</plasmid>
    </source>
</reference>
<dbReference type="AlphaFoldDB" id="A0A859R4D8"/>
<organism evidence="3 4">
    <name type="scientific">Sinorhizobium mexicanum</name>
    <dbReference type="NCBI Taxonomy" id="375549"/>
    <lineage>
        <taxon>Bacteria</taxon>
        <taxon>Pseudomonadati</taxon>
        <taxon>Pseudomonadota</taxon>
        <taxon>Alphaproteobacteria</taxon>
        <taxon>Hyphomicrobiales</taxon>
        <taxon>Rhizobiaceae</taxon>
        <taxon>Sinorhizobium/Ensifer group</taxon>
        <taxon>Sinorhizobium</taxon>
    </lineage>
</organism>
<sequence>MTMQEKVDPKAKALEESEGSAPFGWQSDVIADLIKQYGFPFITLNPGASYRGLHDSLVNHNGNTPEMLVCLHEKIAVEIAHGYAKATGKPLAVIVHNVVGLLHATLGVYTAYTDRAPVFLIGATGPMDEGKRRPRVDWAHTANVQGTQVRDYVKWDYQPGGIDGVVDSFARAYSIMMTEPRGPIYMVYDAALQEAPLAAPVTLPSPASATVPSRIAPDPKALEEAADRLVSAEWPVLLPQYVGCDPNGFSNTVALAEALGAPVVDTQWRLNFPTEHPLDMRMNKEVFKQADLITLLDCRDWERPTHVNDRINRTLQPLYPKGCEWLDIGFADIEISKWAADYQRYPDCSQRLLADPALAMPALTSLISKRSRDDRHLARRIEERSHAVAGMHDAQRAKWREEASENWNASPIALPRLASEVWEKIRHEDWVLTTNPFEDWAPKLWDFDRHYRWAGRGLGPGTQIGISLGIALAHRGTGRLVVNCQTDGDLLFDVGALWFAAKHKVPFLCVMHNNRAYYNDWEHQVTVAEQRGTPVNRAHIGMDLFDPAPDFATLARGCGWYAEGPIEDPADIGPALERAIAKVKSGVPALIDTITQFTG</sequence>
<dbReference type="GO" id="GO:0003984">
    <property type="term" value="F:acetolactate synthase activity"/>
    <property type="evidence" value="ECO:0007669"/>
    <property type="project" value="TreeGrafter"/>
</dbReference>
<geneLocation type="plasmid" evidence="4">
    <name>pemeittgr7c</name>
</geneLocation>
<dbReference type="SUPFAM" id="SSF52518">
    <property type="entry name" value="Thiamin diphosphate-binding fold (THDP-binding)"/>
    <property type="match status" value="2"/>
</dbReference>
<protein>
    <submittedName>
        <fullName evidence="3">Thiamine pyrophosphate-binding protein</fullName>
    </submittedName>
</protein>
<dbReference type="KEGG" id="emx:FKV68_31320"/>
<dbReference type="GO" id="GO:0005948">
    <property type="term" value="C:acetolactate synthase complex"/>
    <property type="evidence" value="ECO:0007669"/>
    <property type="project" value="TreeGrafter"/>
</dbReference>
<accession>A0A859R4D8</accession>
<dbReference type="Gene3D" id="3.40.50.970">
    <property type="match status" value="2"/>
</dbReference>
<dbReference type="PANTHER" id="PTHR18968">
    <property type="entry name" value="THIAMINE PYROPHOSPHATE ENZYMES"/>
    <property type="match status" value="1"/>
</dbReference>
<dbReference type="GO" id="GO:0050660">
    <property type="term" value="F:flavin adenine dinucleotide binding"/>
    <property type="evidence" value="ECO:0007669"/>
    <property type="project" value="TreeGrafter"/>
</dbReference>
<dbReference type="GO" id="GO:0009099">
    <property type="term" value="P:L-valine biosynthetic process"/>
    <property type="evidence" value="ECO:0007669"/>
    <property type="project" value="TreeGrafter"/>
</dbReference>
<evidence type="ECO:0000256" key="2">
    <source>
        <dbReference type="ARBA" id="ARBA00023052"/>
    </source>
</evidence>
<evidence type="ECO:0000313" key="3">
    <source>
        <dbReference type="EMBL" id="QLL65771.1"/>
    </source>
</evidence>